<dbReference type="Proteomes" id="UP000826195">
    <property type="component" value="Unassembled WGS sequence"/>
</dbReference>
<evidence type="ECO:0000313" key="2">
    <source>
        <dbReference type="EMBL" id="KAH0563871.1"/>
    </source>
</evidence>
<dbReference type="EMBL" id="JAHXZJ010000002">
    <property type="protein sequence ID" value="KAH0563871.1"/>
    <property type="molecule type" value="Genomic_DNA"/>
</dbReference>
<organism evidence="2 3">
    <name type="scientific">Cotesia glomerata</name>
    <name type="common">Lepidopteran parasitic wasp</name>
    <name type="synonym">Apanteles glomeratus</name>
    <dbReference type="NCBI Taxonomy" id="32391"/>
    <lineage>
        <taxon>Eukaryota</taxon>
        <taxon>Metazoa</taxon>
        <taxon>Ecdysozoa</taxon>
        <taxon>Arthropoda</taxon>
        <taxon>Hexapoda</taxon>
        <taxon>Insecta</taxon>
        <taxon>Pterygota</taxon>
        <taxon>Neoptera</taxon>
        <taxon>Endopterygota</taxon>
        <taxon>Hymenoptera</taxon>
        <taxon>Apocrita</taxon>
        <taxon>Ichneumonoidea</taxon>
        <taxon>Braconidae</taxon>
        <taxon>Microgastrinae</taxon>
        <taxon>Cotesia</taxon>
    </lineage>
</organism>
<evidence type="ECO:0000313" key="3">
    <source>
        <dbReference type="Proteomes" id="UP000826195"/>
    </source>
</evidence>
<name>A0AAV7J2A7_COTGL</name>
<feature type="compositionally biased region" description="Basic and acidic residues" evidence="1">
    <location>
        <begin position="170"/>
        <end position="187"/>
    </location>
</feature>
<protein>
    <submittedName>
        <fullName evidence="2">Uncharacterized protein</fullName>
    </submittedName>
</protein>
<sequence>MIGNDNKERDKDDLPKRRSTFYVSLENDTRHCHPKITKCLSQDADKYACNTFPISATKNAPILSRTFSNKDGLNKRSETSTSIVGMNTDTETGTGSGTRGKVQSLTRMFETPQIVVESIEDTTQRKKVERTRSFKTIERFQNRFVGRKDTDKKNIRLNNTIGCLEINREDQSNETERRSKRKDEARTKILRIQGPNRINNNNNNSNNNNDNNNNSKIKIKNSNENNSLSNLLIRRTHSTKVVRSASAHVKSSSVSSRHVSVDCPGNSSIDKSKFRCNDSDNECENNFYEDADESVFEETEAVHSDLTVLALVASTFDIDKGSGLIARIKLK</sequence>
<evidence type="ECO:0000256" key="1">
    <source>
        <dbReference type="SAM" id="MobiDB-lite"/>
    </source>
</evidence>
<gene>
    <name evidence="2" type="ORF">KQX54_007662</name>
</gene>
<feature type="compositionally biased region" description="Low complexity" evidence="1">
    <location>
        <begin position="196"/>
        <end position="223"/>
    </location>
</feature>
<keyword evidence="3" id="KW-1185">Reference proteome</keyword>
<comment type="caution">
    <text evidence="2">The sequence shown here is derived from an EMBL/GenBank/DDBJ whole genome shotgun (WGS) entry which is preliminary data.</text>
</comment>
<accession>A0AAV7J2A7</accession>
<dbReference type="AlphaFoldDB" id="A0AAV7J2A7"/>
<feature type="region of interest" description="Disordered" evidence="1">
    <location>
        <begin position="170"/>
        <end position="223"/>
    </location>
</feature>
<proteinExistence type="predicted"/>
<reference evidence="2 3" key="1">
    <citation type="journal article" date="2021" name="J. Hered.">
        <title>A chromosome-level genome assembly of the parasitoid wasp, Cotesia glomerata (Hymenoptera: Braconidae).</title>
        <authorList>
            <person name="Pinto B.J."/>
            <person name="Weis J.J."/>
            <person name="Gamble T."/>
            <person name="Ode P.J."/>
            <person name="Paul R."/>
            <person name="Zaspel J.M."/>
        </authorList>
    </citation>
    <scope>NUCLEOTIDE SEQUENCE [LARGE SCALE GENOMIC DNA]</scope>
    <source>
        <strain evidence="2">CgM1</strain>
    </source>
</reference>